<evidence type="ECO:0000313" key="2">
    <source>
        <dbReference type="Proteomes" id="UP000682739"/>
    </source>
</evidence>
<dbReference type="GO" id="GO:0032259">
    <property type="term" value="P:methylation"/>
    <property type="evidence" value="ECO:0007669"/>
    <property type="project" value="UniProtKB-KW"/>
</dbReference>
<keyword evidence="1" id="KW-0489">Methyltransferase</keyword>
<dbReference type="KEGG" id="psym:J1N51_05165"/>
<reference evidence="1" key="1">
    <citation type="submission" date="2021-03" db="EMBL/GenBank/DDBJ databases">
        <title>Description of Psychrosphaera ytuae sp. nov. isolated from deep sea sediment of South China Sea.</title>
        <authorList>
            <person name="Zhang J."/>
            <person name="Xu X.-D."/>
        </authorList>
    </citation>
    <scope>NUCLEOTIDE SEQUENCE</scope>
    <source>
        <strain evidence="1">MTZ26</strain>
    </source>
</reference>
<dbReference type="InterPro" id="IPR029063">
    <property type="entry name" value="SAM-dependent_MTases_sf"/>
</dbReference>
<dbReference type="Proteomes" id="UP000682739">
    <property type="component" value="Chromosome"/>
</dbReference>
<dbReference type="EMBL" id="CP072110">
    <property type="protein sequence ID" value="QTH64847.1"/>
    <property type="molecule type" value="Genomic_DNA"/>
</dbReference>
<evidence type="ECO:0000313" key="1">
    <source>
        <dbReference type="EMBL" id="QTH64847.1"/>
    </source>
</evidence>
<accession>A0A975DCX2</accession>
<keyword evidence="1" id="KW-0808">Transferase</keyword>
<dbReference type="GO" id="GO:0008168">
    <property type="term" value="F:methyltransferase activity"/>
    <property type="evidence" value="ECO:0007669"/>
    <property type="project" value="UniProtKB-KW"/>
</dbReference>
<dbReference type="AlphaFoldDB" id="A0A975DCX2"/>
<protein>
    <submittedName>
        <fullName evidence="1">Class I SAM-dependent methyltransferase</fullName>
    </submittedName>
</protein>
<dbReference type="SUPFAM" id="SSF53335">
    <property type="entry name" value="S-adenosyl-L-methionine-dependent methyltransferases"/>
    <property type="match status" value="1"/>
</dbReference>
<keyword evidence="2" id="KW-1185">Reference proteome</keyword>
<name>A0A975DCX2_9GAMM</name>
<sequence length="245" mass="27729">MSTSGSSCESNSCILCESTAVSAYHSDKRRDYFKCSMCHLVFVPLHQHLSCDDEKAEYDKHENNVSDVGYLRFLSRVGKPLLAALGKLEKAEEFGSVSNDKLLIKPAHKSNANLSGLDFGCGPGPALATELNRLGIDTDVYDIYYYPNSDKLNKKYDFVTCTEVVEHFNQPKASLPILLQLIKPGGIIAIMTKLVIDQDRFAHWHYKNDQTHVSFYSKETFEWIAQQFGFSVEFVDKDVIFLHKQ</sequence>
<proteinExistence type="predicted"/>
<organism evidence="1 2">
    <name type="scientific">Psychrosphaera ytuae</name>
    <dbReference type="NCBI Taxonomy" id="2820710"/>
    <lineage>
        <taxon>Bacteria</taxon>
        <taxon>Pseudomonadati</taxon>
        <taxon>Pseudomonadota</taxon>
        <taxon>Gammaproteobacteria</taxon>
        <taxon>Alteromonadales</taxon>
        <taxon>Pseudoalteromonadaceae</taxon>
        <taxon>Psychrosphaera</taxon>
    </lineage>
</organism>
<gene>
    <name evidence="1" type="ORF">J1N51_05165</name>
</gene>
<dbReference type="Gene3D" id="3.40.50.150">
    <property type="entry name" value="Vaccinia Virus protein VP39"/>
    <property type="match status" value="1"/>
</dbReference>
<dbReference type="RefSeq" id="WP_208832901.1">
    <property type="nucleotide sequence ID" value="NZ_CP072110.1"/>
</dbReference>
<dbReference type="Pfam" id="PF13489">
    <property type="entry name" value="Methyltransf_23"/>
    <property type="match status" value="1"/>
</dbReference>